<dbReference type="PATRIC" id="fig|1225564.3.peg.4677"/>
<organism evidence="2 3">
    <name type="scientific">Microvirga vignae</name>
    <dbReference type="NCBI Taxonomy" id="1225564"/>
    <lineage>
        <taxon>Bacteria</taxon>
        <taxon>Pseudomonadati</taxon>
        <taxon>Pseudomonadota</taxon>
        <taxon>Alphaproteobacteria</taxon>
        <taxon>Hyphomicrobiales</taxon>
        <taxon>Methylobacteriaceae</taxon>
        <taxon>Microvirga</taxon>
    </lineage>
</organism>
<feature type="domain" description="WGR" evidence="1">
    <location>
        <begin position="1"/>
        <end position="82"/>
    </location>
</feature>
<dbReference type="InterPro" id="IPR008893">
    <property type="entry name" value="WGR_domain"/>
</dbReference>
<dbReference type="Proteomes" id="UP000035489">
    <property type="component" value="Unassembled WGS sequence"/>
</dbReference>
<evidence type="ECO:0000259" key="1">
    <source>
        <dbReference type="PROSITE" id="PS51977"/>
    </source>
</evidence>
<dbReference type="Gene3D" id="2.20.140.10">
    <property type="entry name" value="WGR domain"/>
    <property type="match status" value="1"/>
</dbReference>
<sequence length="82" mass="9715">MTDKLNVFVLERCVPSQNVSRFYVLRIEPSLFGDPTLVREWGRIGQRGRQRIEIHQTNDSASEALETWLRRKQRRGYQVRGL</sequence>
<dbReference type="SMART" id="SM00773">
    <property type="entry name" value="WGR"/>
    <property type="match status" value="1"/>
</dbReference>
<dbReference type="CDD" id="cd07996">
    <property type="entry name" value="WGR_MMR_like"/>
    <property type="match status" value="1"/>
</dbReference>
<dbReference type="AlphaFoldDB" id="A0A0H1R9K1"/>
<reference evidence="2 3" key="1">
    <citation type="submission" date="2015-05" db="EMBL/GenBank/DDBJ databases">
        <title>Draft genome sequence of Microvirga vignae strain BR3299, a novel nitrogen fixing bacteria isolated from Brazil semi-aired region.</title>
        <authorList>
            <person name="Zilli J.E."/>
            <person name="Passos S.R."/>
            <person name="Leite J."/>
            <person name="Baldani J.I."/>
            <person name="Xavier G.R."/>
            <person name="Rumjaneck N.G."/>
            <person name="Simoes-Araujo J.L."/>
        </authorList>
    </citation>
    <scope>NUCLEOTIDE SEQUENCE [LARGE SCALE GENOMIC DNA]</scope>
    <source>
        <strain evidence="2 3">BR3299</strain>
    </source>
</reference>
<dbReference type="EMBL" id="LCYG01000044">
    <property type="protein sequence ID" value="KLK91838.1"/>
    <property type="molecule type" value="Genomic_DNA"/>
</dbReference>
<name>A0A0H1R9K1_9HYPH</name>
<proteinExistence type="predicted"/>
<protein>
    <submittedName>
        <fullName evidence="2">Polymerase</fullName>
    </submittedName>
</protein>
<gene>
    <name evidence="2" type="ORF">AA309_17750</name>
</gene>
<dbReference type="OrthoDB" id="5801306at2"/>
<evidence type="ECO:0000313" key="3">
    <source>
        <dbReference type="Proteomes" id="UP000035489"/>
    </source>
</evidence>
<dbReference type="Pfam" id="PF05406">
    <property type="entry name" value="WGR"/>
    <property type="match status" value="1"/>
</dbReference>
<dbReference type="SUPFAM" id="SSF142921">
    <property type="entry name" value="WGR domain-like"/>
    <property type="match status" value="1"/>
</dbReference>
<dbReference type="STRING" id="1225564.AA309_17750"/>
<evidence type="ECO:0000313" key="2">
    <source>
        <dbReference type="EMBL" id="KLK91838.1"/>
    </source>
</evidence>
<keyword evidence="3" id="KW-1185">Reference proteome</keyword>
<dbReference type="PROSITE" id="PS51977">
    <property type="entry name" value="WGR"/>
    <property type="match status" value="1"/>
</dbReference>
<comment type="caution">
    <text evidence="2">The sequence shown here is derived from an EMBL/GenBank/DDBJ whole genome shotgun (WGS) entry which is preliminary data.</text>
</comment>
<dbReference type="InterPro" id="IPR049809">
    <property type="entry name" value="YehF/YfeS-like_WGR"/>
</dbReference>
<dbReference type="RefSeq" id="WP_084731356.1">
    <property type="nucleotide sequence ID" value="NZ_LCYG01000044.1"/>
</dbReference>
<dbReference type="InterPro" id="IPR036930">
    <property type="entry name" value="WGR_dom_sf"/>
</dbReference>
<accession>A0A0H1R9K1</accession>